<evidence type="ECO:0000313" key="2">
    <source>
        <dbReference type="EMBL" id="ABA74130.1"/>
    </source>
</evidence>
<name>Q3KDM6_PSEPF</name>
<organism evidence="2 3">
    <name type="scientific">Pseudomonas fluorescens (strain Pf0-1)</name>
    <dbReference type="NCBI Taxonomy" id="205922"/>
    <lineage>
        <taxon>Bacteria</taxon>
        <taxon>Pseudomonadati</taxon>
        <taxon>Pseudomonadota</taxon>
        <taxon>Gammaproteobacteria</taxon>
        <taxon>Pseudomonadales</taxon>
        <taxon>Pseudomonadaceae</taxon>
        <taxon>Pseudomonas</taxon>
    </lineage>
</organism>
<keyword evidence="1" id="KW-1133">Transmembrane helix</keyword>
<evidence type="ECO:0000313" key="3">
    <source>
        <dbReference type="Proteomes" id="UP000002704"/>
    </source>
</evidence>
<reference evidence="2 3" key="1">
    <citation type="journal article" date="2009" name="Genome Biol.">
        <title>Genomic and genetic analyses of diversity and plant interactions of Pseudomonas fluorescens.</title>
        <authorList>
            <person name="Silby M.W."/>
            <person name="Cerdeno-Tarraga A.M."/>
            <person name="Vernikos G.S."/>
            <person name="Giddens S.R."/>
            <person name="Jackson R.W."/>
            <person name="Preston G.M."/>
            <person name="Zhang X.X."/>
            <person name="Moon C.D."/>
            <person name="Gehrig S.M."/>
            <person name="Godfrey S.A."/>
            <person name="Knight C.G."/>
            <person name="Malone J.G."/>
            <person name="Robinson Z."/>
            <person name="Spiers A.J."/>
            <person name="Harris S."/>
            <person name="Challis G.L."/>
            <person name="Yaxley A.M."/>
            <person name="Harris D."/>
            <person name="Seeger K."/>
            <person name="Murphy L."/>
            <person name="Rutter S."/>
            <person name="Squares R."/>
            <person name="Quail M.A."/>
            <person name="Saunders E."/>
            <person name="Mavromatis K."/>
            <person name="Brettin T.S."/>
            <person name="Bentley S.D."/>
            <person name="Hothersall J."/>
            <person name="Stephens E."/>
            <person name="Thomas C.M."/>
            <person name="Parkhill J."/>
            <person name="Levy S.B."/>
            <person name="Rainey P.B."/>
            <person name="Thomson N.R."/>
        </authorList>
    </citation>
    <scope>NUCLEOTIDE SEQUENCE [LARGE SCALE GENOMIC DNA]</scope>
    <source>
        <strain evidence="2 3">Pf0-1</strain>
    </source>
</reference>
<proteinExistence type="predicted"/>
<sequence length="84" mass="8851">MTCLGPASAQAISPNSGTNTINTIQTPLLLAFPSLLRTRLIAHNSMSKSTTASTIHVVSICMSYLLMVFGLGGPWHSGFIKFAG</sequence>
<protein>
    <submittedName>
        <fullName evidence="2">Uncharacterized protein</fullName>
    </submittedName>
</protein>
<feature type="transmembrane region" description="Helical" evidence="1">
    <location>
        <begin position="55"/>
        <end position="75"/>
    </location>
</feature>
<keyword evidence="1" id="KW-0472">Membrane</keyword>
<dbReference type="EMBL" id="CP000094">
    <property type="protein sequence ID" value="ABA74130.1"/>
    <property type="molecule type" value="Genomic_DNA"/>
</dbReference>
<evidence type="ECO:0000256" key="1">
    <source>
        <dbReference type="SAM" id="Phobius"/>
    </source>
</evidence>
<dbReference type="HOGENOM" id="CLU_2525010_0_0_6"/>
<keyword evidence="1" id="KW-0812">Transmembrane</keyword>
<gene>
    <name evidence="2" type="ordered locus">Pfl01_2387</name>
</gene>
<dbReference type="Proteomes" id="UP000002704">
    <property type="component" value="Chromosome"/>
</dbReference>
<dbReference type="AlphaFoldDB" id="Q3KDM6"/>
<dbReference type="KEGG" id="pfo:Pfl01_2387"/>
<accession>Q3KDM6</accession>